<keyword evidence="8" id="KW-0812">Transmembrane</keyword>
<dbReference type="EMBL" id="JAUUTY010000001">
    <property type="protein sequence ID" value="KAK1694212.1"/>
    <property type="molecule type" value="Genomic_DNA"/>
</dbReference>
<keyword evidence="11" id="KW-0547">Nucleotide-binding</keyword>
<gene>
    <name evidence="21" type="ORF">QYE76_010909</name>
</gene>
<keyword evidence="16" id="KW-0675">Receptor</keyword>
<evidence type="ECO:0000256" key="14">
    <source>
        <dbReference type="ARBA" id="ARBA00022989"/>
    </source>
</evidence>
<dbReference type="PANTHER" id="PTHR48055">
    <property type="entry name" value="LEUCINE-RICH REPEAT RECEPTOR PROTEIN KINASE EMS1"/>
    <property type="match status" value="1"/>
</dbReference>
<dbReference type="Proteomes" id="UP001231189">
    <property type="component" value="Unassembled WGS sequence"/>
</dbReference>
<evidence type="ECO:0000256" key="5">
    <source>
        <dbReference type="ARBA" id="ARBA00022553"/>
    </source>
</evidence>
<dbReference type="PANTHER" id="PTHR48055:SF48">
    <property type="entry name" value="PROTEIN KINASE DOMAIN-CONTAINING PROTEIN"/>
    <property type="match status" value="1"/>
</dbReference>
<organism evidence="21 22">
    <name type="scientific">Lolium multiflorum</name>
    <name type="common">Italian ryegrass</name>
    <name type="synonym">Lolium perenne subsp. multiflorum</name>
    <dbReference type="NCBI Taxonomy" id="4521"/>
    <lineage>
        <taxon>Eukaryota</taxon>
        <taxon>Viridiplantae</taxon>
        <taxon>Streptophyta</taxon>
        <taxon>Embryophyta</taxon>
        <taxon>Tracheophyta</taxon>
        <taxon>Spermatophyta</taxon>
        <taxon>Magnoliopsida</taxon>
        <taxon>Liliopsida</taxon>
        <taxon>Poales</taxon>
        <taxon>Poaceae</taxon>
        <taxon>BOP clade</taxon>
        <taxon>Pooideae</taxon>
        <taxon>Poodae</taxon>
        <taxon>Poeae</taxon>
        <taxon>Poeae Chloroplast Group 2 (Poeae type)</taxon>
        <taxon>Loliodinae</taxon>
        <taxon>Loliinae</taxon>
        <taxon>Lolium</taxon>
    </lineage>
</organism>
<evidence type="ECO:0000256" key="19">
    <source>
        <dbReference type="ARBA" id="ARBA00048679"/>
    </source>
</evidence>
<dbReference type="AlphaFoldDB" id="A0AAD8TY60"/>
<keyword evidence="12" id="KW-0418">Kinase</keyword>
<evidence type="ECO:0000256" key="7">
    <source>
        <dbReference type="ARBA" id="ARBA00022679"/>
    </source>
</evidence>
<dbReference type="SUPFAM" id="SSF56112">
    <property type="entry name" value="Protein kinase-like (PK-like)"/>
    <property type="match status" value="1"/>
</dbReference>
<dbReference type="InterPro" id="IPR000719">
    <property type="entry name" value="Prot_kinase_dom"/>
</dbReference>
<proteinExistence type="predicted"/>
<keyword evidence="9" id="KW-0732">Signal</keyword>
<evidence type="ECO:0000256" key="10">
    <source>
        <dbReference type="ARBA" id="ARBA00022737"/>
    </source>
</evidence>
<keyword evidence="6" id="KW-0433">Leucine-rich repeat</keyword>
<evidence type="ECO:0000256" key="17">
    <source>
        <dbReference type="ARBA" id="ARBA00023180"/>
    </source>
</evidence>
<dbReference type="GO" id="GO:0005524">
    <property type="term" value="F:ATP binding"/>
    <property type="evidence" value="ECO:0007669"/>
    <property type="project" value="UniProtKB-KW"/>
</dbReference>
<keyword evidence="17" id="KW-0325">Glycoprotein</keyword>
<dbReference type="SMART" id="SM00220">
    <property type="entry name" value="S_TKc"/>
    <property type="match status" value="1"/>
</dbReference>
<dbReference type="GO" id="GO:0004674">
    <property type="term" value="F:protein serine/threonine kinase activity"/>
    <property type="evidence" value="ECO:0007669"/>
    <property type="project" value="UniProtKB-KW"/>
</dbReference>
<keyword evidence="13" id="KW-0067">ATP-binding</keyword>
<keyword evidence="3" id="KW-1003">Cell membrane</keyword>
<keyword evidence="7" id="KW-0808">Transferase</keyword>
<evidence type="ECO:0000256" key="13">
    <source>
        <dbReference type="ARBA" id="ARBA00022840"/>
    </source>
</evidence>
<protein>
    <recommendedName>
        <fullName evidence="2">non-specific serine/threonine protein kinase</fullName>
        <ecNumber evidence="2">2.7.11.1</ecNumber>
    </recommendedName>
</protein>
<dbReference type="EC" id="2.7.11.1" evidence="2"/>
<keyword evidence="10" id="KW-0677">Repeat</keyword>
<evidence type="ECO:0000313" key="22">
    <source>
        <dbReference type="Proteomes" id="UP001231189"/>
    </source>
</evidence>
<accession>A0AAD8TY60</accession>
<evidence type="ECO:0000256" key="6">
    <source>
        <dbReference type="ARBA" id="ARBA00022614"/>
    </source>
</evidence>
<dbReference type="InterPro" id="IPR011009">
    <property type="entry name" value="Kinase-like_dom_sf"/>
</dbReference>
<dbReference type="PROSITE" id="PS00108">
    <property type="entry name" value="PROTEIN_KINASE_ST"/>
    <property type="match status" value="1"/>
</dbReference>
<evidence type="ECO:0000256" key="4">
    <source>
        <dbReference type="ARBA" id="ARBA00022527"/>
    </source>
</evidence>
<evidence type="ECO:0000256" key="9">
    <source>
        <dbReference type="ARBA" id="ARBA00022729"/>
    </source>
</evidence>
<dbReference type="Pfam" id="PF00069">
    <property type="entry name" value="Pkinase"/>
    <property type="match status" value="1"/>
</dbReference>
<comment type="subcellular location">
    <subcellularLocation>
        <location evidence="1">Cell membrane</location>
        <topology evidence="1">Single-pass membrane protein</topology>
    </subcellularLocation>
</comment>
<evidence type="ECO:0000313" key="21">
    <source>
        <dbReference type="EMBL" id="KAK1694212.1"/>
    </source>
</evidence>
<evidence type="ECO:0000256" key="3">
    <source>
        <dbReference type="ARBA" id="ARBA00022475"/>
    </source>
</evidence>
<dbReference type="Gene3D" id="1.10.510.10">
    <property type="entry name" value="Transferase(Phosphotransferase) domain 1"/>
    <property type="match status" value="1"/>
</dbReference>
<dbReference type="InterPro" id="IPR051564">
    <property type="entry name" value="LRR_receptor-like_kinase"/>
</dbReference>
<evidence type="ECO:0000259" key="20">
    <source>
        <dbReference type="PROSITE" id="PS50011"/>
    </source>
</evidence>
<feature type="domain" description="Protein kinase" evidence="20">
    <location>
        <begin position="1"/>
        <end position="226"/>
    </location>
</feature>
<evidence type="ECO:0000256" key="18">
    <source>
        <dbReference type="ARBA" id="ARBA00047899"/>
    </source>
</evidence>
<dbReference type="GO" id="GO:0005886">
    <property type="term" value="C:plasma membrane"/>
    <property type="evidence" value="ECO:0007669"/>
    <property type="project" value="UniProtKB-SubCell"/>
</dbReference>
<evidence type="ECO:0000256" key="1">
    <source>
        <dbReference type="ARBA" id="ARBA00004162"/>
    </source>
</evidence>
<evidence type="ECO:0000256" key="12">
    <source>
        <dbReference type="ARBA" id="ARBA00022777"/>
    </source>
</evidence>
<comment type="catalytic activity">
    <reaction evidence="18">
        <text>L-threonyl-[protein] + ATP = O-phospho-L-threonyl-[protein] + ADP + H(+)</text>
        <dbReference type="Rhea" id="RHEA:46608"/>
        <dbReference type="Rhea" id="RHEA-COMP:11060"/>
        <dbReference type="Rhea" id="RHEA-COMP:11605"/>
        <dbReference type="ChEBI" id="CHEBI:15378"/>
        <dbReference type="ChEBI" id="CHEBI:30013"/>
        <dbReference type="ChEBI" id="CHEBI:30616"/>
        <dbReference type="ChEBI" id="CHEBI:61977"/>
        <dbReference type="ChEBI" id="CHEBI:456216"/>
        <dbReference type="EC" id="2.7.11.1"/>
    </reaction>
</comment>
<name>A0AAD8TY60_LOLMU</name>
<dbReference type="InterPro" id="IPR008271">
    <property type="entry name" value="Ser/Thr_kinase_AS"/>
</dbReference>
<evidence type="ECO:0000256" key="16">
    <source>
        <dbReference type="ARBA" id="ARBA00023170"/>
    </source>
</evidence>
<dbReference type="PROSITE" id="PS50011">
    <property type="entry name" value="PROTEIN_KINASE_DOM"/>
    <property type="match status" value="1"/>
</dbReference>
<comment type="caution">
    <text evidence="21">The sequence shown here is derived from an EMBL/GenBank/DDBJ whole genome shotgun (WGS) entry which is preliminary data.</text>
</comment>
<evidence type="ECO:0000256" key="11">
    <source>
        <dbReference type="ARBA" id="ARBA00022741"/>
    </source>
</evidence>
<reference evidence="21" key="1">
    <citation type="submission" date="2023-07" db="EMBL/GenBank/DDBJ databases">
        <title>A chromosome-level genome assembly of Lolium multiflorum.</title>
        <authorList>
            <person name="Chen Y."/>
            <person name="Copetti D."/>
            <person name="Kolliker R."/>
            <person name="Studer B."/>
        </authorList>
    </citation>
    <scope>NUCLEOTIDE SEQUENCE</scope>
    <source>
        <strain evidence="21">02402/16</strain>
        <tissue evidence="21">Leaf</tissue>
    </source>
</reference>
<comment type="catalytic activity">
    <reaction evidence="19">
        <text>L-seryl-[protein] + ATP = O-phospho-L-seryl-[protein] + ADP + H(+)</text>
        <dbReference type="Rhea" id="RHEA:17989"/>
        <dbReference type="Rhea" id="RHEA-COMP:9863"/>
        <dbReference type="Rhea" id="RHEA-COMP:11604"/>
        <dbReference type="ChEBI" id="CHEBI:15378"/>
        <dbReference type="ChEBI" id="CHEBI:29999"/>
        <dbReference type="ChEBI" id="CHEBI:30616"/>
        <dbReference type="ChEBI" id="CHEBI:83421"/>
        <dbReference type="ChEBI" id="CHEBI:456216"/>
        <dbReference type="EC" id="2.7.11.1"/>
    </reaction>
</comment>
<keyword evidence="14" id="KW-1133">Transmembrane helix</keyword>
<evidence type="ECO:0000256" key="2">
    <source>
        <dbReference type="ARBA" id="ARBA00012513"/>
    </source>
</evidence>
<keyword evidence="22" id="KW-1185">Reference proteome</keyword>
<evidence type="ECO:0000256" key="15">
    <source>
        <dbReference type="ARBA" id="ARBA00023136"/>
    </source>
</evidence>
<keyword evidence="5" id="KW-0597">Phosphoprotein</keyword>
<sequence length="230" mass="25112">MAKGSLESRLHAKLNKDADLSLGTVICIAVDIAAALEYLHNQCIPPVVHCDMKPSNILFDDDDTAHVCDFGLARLIRGYSFGVQSNSTSILGPRGSIGYIAPEYGMGSQISTEGDVYSYGIILLEMLTGKRPTDEAFSDGLTLHKYVNASLSETECILRPSLMPKFGDQPTDPKPKIDEYKATTVMDICALQLLKLGLLCSAESPKDRPSMHEVYSEIIAVKEAFFSMNI</sequence>
<evidence type="ECO:0000256" key="8">
    <source>
        <dbReference type="ARBA" id="ARBA00022692"/>
    </source>
</evidence>
<keyword evidence="15" id="KW-0472">Membrane</keyword>
<keyword evidence="4" id="KW-0723">Serine/threonine-protein kinase</keyword>
<dbReference type="FunFam" id="1.10.510.10:FF:000358">
    <property type="entry name" value="Putative leucine-rich repeat receptor-like serine/threonine-protein kinase"/>
    <property type="match status" value="1"/>
</dbReference>